<dbReference type="Proteomes" id="UP001194746">
    <property type="component" value="Unassembled WGS sequence"/>
</dbReference>
<evidence type="ECO:0000313" key="2">
    <source>
        <dbReference type="Proteomes" id="UP001194746"/>
    </source>
</evidence>
<dbReference type="AlphaFoldDB" id="A0AAD4CCS0"/>
<organism evidence="1 2">
    <name type="scientific">Aspergillus nanangensis</name>
    <dbReference type="NCBI Taxonomy" id="2582783"/>
    <lineage>
        <taxon>Eukaryota</taxon>
        <taxon>Fungi</taxon>
        <taxon>Dikarya</taxon>
        <taxon>Ascomycota</taxon>
        <taxon>Pezizomycotina</taxon>
        <taxon>Eurotiomycetes</taxon>
        <taxon>Eurotiomycetidae</taxon>
        <taxon>Eurotiales</taxon>
        <taxon>Aspergillaceae</taxon>
        <taxon>Aspergillus</taxon>
        <taxon>Aspergillus subgen. Circumdati</taxon>
    </lineage>
</organism>
<keyword evidence="2" id="KW-1185">Reference proteome</keyword>
<accession>A0AAD4CCS0</accession>
<reference evidence="1" key="1">
    <citation type="journal article" date="2019" name="Beilstein J. Org. Chem.">
        <title>Nanangenines: drimane sesquiterpenoids as the dominant metabolite cohort of a novel Australian fungus, Aspergillus nanangensis.</title>
        <authorList>
            <person name="Lacey H.J."/>
            <person name="Gilchrist C.L.M."/>
            <person name="Crombie A."/>
            <person name="Kalaitzis J.A."/>
            <person name="Vuong D."/>
            <person name="Rutledge P.J."/>
            <person name="Turner P."/>
            <person name="Pitt J.I."/>
            <person name="Lacey E."/>
            <person name="Chooi Y.H."/>
            <person name="Piggott A.M."/>
        </authorList>
    </citation>
    <scope>NUCLEOTIDE SEQUENCE</scope>
    <source>
        <strain evidence="1">MST-FP2251</strain>
    </source>
</reference>
<proteinExistence type="predicted"/>
<sequence length="325" mass="37656">MALSVTSRLFRALCTPLLFAELKVAFALRSLHRLTEASRSEMATHVQTVCYEAAEIIDPLVGDWDAFQVCFYTRREYKRDRRESRWDYGLQEISYPAIYSYFSRLSCEQQDILLEDRDLMAFMVSLPRFPNLRTVRICFGGNFQRPFRWIVGRVLLGGQACFPDQLEKIFRALLAAREHGVSIRTLEIRGYYPRRVVENVPLQKLARDALSSIATVRIIDSPAMLEFLGDVPLPCLRRCELESCWLSVPNLERFVWAHRDTIRSLHLDDMWRLSEQTIEDGIQLSFGSTTAILESIATIRESGILNEFTMNRQPSGRFEIREAKD</sequence>
<dbReference type="EMBL" id="VCAU01000135">
    <property type="protein sequence ID" value="KAF9884074.1"/>
    <property type="molecule type" value="Genomic_DNA"/>
</dbReference>
<protein>
    <submittedName>
        <fullName evidence="1">Uncharacterized protein</fullName>
    </submittedName>
</protein>
<name>A0AAD4CCS0_ASPNN</name>
<evidence type="ECO:0000313" key="1">
    <source>
        <dbReference type="EMBL" id="KAF9884074.1"/>
    </source>
</evidence>
<gene>
    <name evidence="1" type="ORF">FE257_002304</name>
</gene>
<comment type="caution">
    <text evidence="1">The sequence shown here is derived from an EMBL/GenBank/DDBJ whole genome shotgun (WGS) entry which is preliminary data.</text>
</comment>
<reference evidence="1" key="2">
    <citation type="submission" date="2020-02" db="EMBL/GenBank/DDBJ databases">
        <authorList>
            <person name="Gilchrist C.L.M."/>
            <person name="Chooi Y.-H."/>
        </authorList>
    </citation>
    <scope>NUCLEOTIDE SEQUENCE</scope>
    <source>
        <strain evidence="1">MST-FP2251</strain>
    </source>
</reference>